<accession>A0ABT6T155</accession>
<dbReference type="EMBL" id="JASCIS010000025">
    <property type="protein sequence ID" value="MDI3421574.1"/>
    <property type="molecule type" value="Genomic_DNA"/>
</dbReference>
<dbReference type="SUPFAM" id="SSF51905">
    <property type="entry name" value="FAD/NAD(P)-binding domain"/>
    <property type="match status" value="1"/>
</dbReference>
<evidence type="ECO:0000259" key="2">
    <source>
        <dbReference type="Pfam" id="PF07992"/>
    </source>
</evidence>
<evidence type="ECO:0000256" key="1">
    <source>
        <dbReference type="ARBA" id="ARBA00023002"/>
    </source>
</evidence>
<organism evidence="3 4">
    <name type="scientific">Streptomyces luteolus</name>
    <dbReference type="NCBI Taxonomy" id="3043615"/>
    <lineage>
        <taxon>Bacteria</taxon>
        <taxon>Bacillati</taxon>
        <taxon>Actinomycetota</taxon>
        <taxon>Actinomycetes</taxon>
        <taxon>Kitasatosporales</taxon>
        <taxon>Streptomycetaceae</taxon>
        <taxon>Streptomyces</taxon>
    </lineage>
</organism>
<evidence type="ECO:0000313" key="3">
    <source>
        <dbReference type="EMBL" id="MDI3421574.1"/>
    </source>
</evidence>
<feature type="domain" description="FAD/NAD(P)-binding" evidence="2">
    <location>
        <begin position="23"/>
        <end position="316"/>
    </location>
</feature>
<dbReference type="PRINTS" id="PR00368">
    <property type="entry name" value="FADPNR"/>
</dbReference>
<dbReference type="PANTHER" id="PTHR42949:SF3">
    <property type="entry name" value="ANAEROBIC GLYCEROL-3-PHOSPHATE DEHYDROGENASE SUBUNIT B"/>
    <property type="match status" value="1"/>
</dbReference>
<name>A0ABT6T155_9ACTN</name>
<dbReference type="Gene3D" id="3.50.50.60">
    <property type="entry name" value="FAD/NAD(P)-binding domain"/>
    <property type="match status" value="2"/>
</dbReference>
<dbReference type="PRINTS" id="PR00469">
    <property type="entry name" value="PNDRDTASEII"/>
</dbReference>
<dbReference type="InterPro" id="IPR023753">
    <property type="entry name" value="FAD/NAD-binding_dom"/>
</dbReference>
<reference evidence="3 4" key="1">
    <citation type="submission" date="2023-05" db="EMBL/GenBank/DDBJ databases">
        <title>Draft genome sequence of Streptomyces sp. B-S-A12 isolated from a cave soil in Thailand.</title>
        <authorList>
            <person name="Chamroensaksri N."/>
            <person name="Muangham S."/>
        </authorList>
    </citation>
    <scope>NUCLEOTIDE SEQUENCE [LARGE SCALE GENOMIC DNA]</scope>
    <source>
        <strain evidence="3 4">B-S-A12</strain>
    </source>
</reference>
<dbReference type="RefSeq" id="WP_282537434.1">
    <property type="nucleotide sequence ID" value="NZ_JASCIS010000025.1"/>
</dbReference>
<dbReference type="InterPro" id="IPR051691">
    <property type="entry name" value="Metab_Enz_Cyan_OpOx_G3PDH"/>
</dbReference>
<dbReference type="Proteomes" id="UP001237105">
    <property type="component" value="Unassembled WGS sequence"/>
</dbReference>
<comment type="caution">
    <text evidence="3">The sequence shown here is derived from an EMBL/GenBank/DDBJ whole genome shotgun (WGS) entry which is preliminary data.</text>
</comment>
<protein>
    <submittedName>
        <fullName evidence="3">NAD(P)/FAD-dependent oxidoreductase</fullName>
    </submittedName>
</protein>
<keyword evidence="1" id="KW-0560">Oxidoreductase</keyword>
<sequence length="432" mass="45404">MVNGTGGTGEAGRALGRRVREVDVLIVGAGPAGLTAAEHLAAADCGTVEVLEREQQAGGVPRHCHHGGFGTPWTSGPRFAAARSRAATDAGAVVRTSTTVTGIPEARTVDVTGPDGLERITARALVLATGARERPRAARLVPGTRPAGILTTGELQQAVHLYGQYVGRRAVVVGTEPVAYAALDTLRRAGVTVVAQLTDLDRPQIPPLRAADARLRRTVPLLTRTTLTEVLGRGRLTGVRLRHADGRTTQVPCDTLVFTGDFVPEAELARGAGLRMDRATRGPLVDTAFRTDVPGVFAVGNVLHAAETAATAAAEGHTAAAAVRRLLAHEDRPHAFGPQLAVAPPLRWITPGRLPRDLPADDTQRFLVRAAEPLPARGGATLTVTQDGRTLHSERVRGPLRTGNSREISGSWVRDAALDGGPIHVTLAATRR</sequence>
<dbReference type="PANTHER" id="PTHR42949">
    <property type="entry name" value="ANAEROBIC GLYCEROL-3-PHOSPHATE DEHYDROGENASE SUBUNIT B"/>
    <property type="match status" value="1"/>
</dbReference>
<keyword evidence="4" id="KW-1185">Reference proteome</keyword>
<dbReference type="InterPro" id="IPR036188">
    <property type="entry name" value="FAD/NAD-bd_sf"/>
</dbReference>
<gene>
    <name evidence="3" type="ORF">QIT00_23965</name>
</gene>
<dbReference type="Pfam" id="PF07992">
    <property type="entry name" value="Pyr_redox_2"/>
    <property type="match status" value="1"/>
</dbReference>
<proteinExistence type="predicted"/>
<evidence type="ECO:0000313" key="4">
    <source>
        <dbReference type="Proteomes" id="UP001237105"/>
    </source>
</evidence>